<comment type="caution">
    <text evidence="2">The sequence shown here is derived from an EMBL/GenBank/DDBJ whole genome shotgun (WGS) entry which is preliminary data.</text>
</comment>
<dbReference type="CDD" id="cd00158">
    <property type="entry name" value="RHOD"/>
    <property type="match status" value="1"/>
</dbReference>
<dbReference type="PROSITE" id="PS50206">
    <property type="entry name" value="RHODANESE_3"/>
    <property type="match status" value="1"/>
</dbReference>
<organism evidence="2 3">
    <name type="scientific">Segniliparus rugosus (strain ATCC BAA-974 / DSM 45345 / CCUG 50838 / CIP 108380 / JCM 13579 / CDC 945)</name>
    <dbReference type="NCBI Taxonomy" id="679197"/>
    <lineage>
        <taxon>Bacteria</taxon>
        <taxon>Bacillati</taxon>
        <taxon>Actinomycetota</taxon>
        <taxon>Actinomycetes</taxon>
        <taxon>Mycobacteriales</taxon>
        <taxon>Segniliparaceae</taxon>
        <taxon>Segniliparus</taxon>
    </lineage>
</organism>
<name>E5XQY4_SEGRC</name>
<gene>
    <name evidence="2" type="ORF">HMPREF9336_01886</name>
</gene>
<dbReference type="AlphaFoldDB" id="E5XQY4"/>
<dbReference type="InterPro" id="IPR001763">
    <property type="entry name" value="Rhodanese-like_dom"/>
</dbReference>
<dbReference type="STRING" id="679197.HMPREF9336_01886"/>
<protein>
    <recommendedName>
        <fullName evidence="1">Rhodanese domain-containing protein</fullName>
    </recommendedName>
</protein>
<proteinExistence type="predicted"/>
<evidence type="ECO:0000259" key="1">
    <source>
        <dbReference type="PROSITE" id="PS50206"/>
    </source>
</evidence>
<keyword evidence="3" id="KW-1185">Reference proteome</keyword>
<evidence type="ECO:0000313" key="2">
    <source>
        <dbReference type="EMBL" id="EFV13224.1"/>
    </source>
</evidence>
<dbReference type="EMBL" id="ACZI02000002">
    <property type="protein sequence ID" value="EFV13224.1"/>
    <property type="molecule type" value="Genomic_DNA"/>
</dbReference>
<accession>E5XQY4</accession>
<dbReference type="Gene3D" id="3.40.250.10">
    <property type="entry name" value="Rhodanese-like domain"/>
    <property type="match status" value="1"/>
</dbReference>
<dbReference type="eggNOG" id="COG0607">
    <property type="taxonomic scope" value="Bacteria"/>
</dbReference>
<sequence length="148" mass="15016">MALPASPDTFPTTGADVSAPAERLLPQDVALAVAAGAVLVDIRSQAARSSQGVLAGALAVDQFVLQARCAPGGEDSLLRATDTDVWWILVSANGLSSSHAARRLRAAGLGRVSDVVGGYTALRTARRALAGSSAAHACREAATFAAHL</sequence>
<reference evidence="2 3" key="1">
    <citation type="journal article" date="2011" name="Stand. Genomic Sci.">
        <title>High quality draft genome sequence of Segniliparus rugosus CDC 945(T)= (ATCC BAA-974(T)).</title>
        <authorList>
            <person name="Earl A.M."/>
            <person name="Desjardins C.A."/>
            <person name="Fitzgerald M.G."/>
            <person name="Arachchi H.M."/>
            <person name="Zeng Q."/>
            <person name="Mehta T."/>
            <person name="Griggs A."/>
            <person name="Birren B.W."/>
            <person name="Toney N.C."/>
            <person name="Carr J."/>
            <person name="Posey J."/>
            <person name="Butler W.R."/>
        </authorList>
    </citation>
    <scope>NUCLEOTIDE SEQUENCE [LARGE SCALE GENOMIC DNA]</scope>
    <source>
        <strain evidence="3">ATCC BAA-974 / DSM 45345 / CCUG 50838 / CIP 108380 / JCM 13579 / CDC 945</strain>
    </source>
</reference>
<dbReference type="RefSeq" id="WP_007469755.1">
    <property type="nucleotide sequence ID" value="NZ_KI391953.1"/>
</dbReference>
<dbReference type="InterPro" id="IPR036873">
    <property type="entry name" value="Rhodanese-like_dom_sf"/>
</dbReference>
<dbReference type="HOGENOM" id="CLU_089574_6_0_11"/>
<evidence type="ECO:0000313" key="3">
    <source>
        <dbReference type="Proteomes" id="UP000004816"/>
    </source>
</evidence>
<dbReference type="SUPFAM" id="SSF52821">
    <property type="entry name" value="Rhodanese/Cell cycle control phosphatase"/>
    <property type="match status" value="1"/>
</dbReference>
<feature type="domain" description="Rhodanese" evidence="1">
    <location>
        <begin position="33"/>
        <end position="131"/>
    </location>
</feature>
<dbReference type="Proteomes" id="UP000004816">
    <property type="component" value="Unassembled WGS sequence"/>
</dbReference>